<evidence type="ECO:0000313" key="17">
    <source>
        <dbReference type="Proteomes" id="UP001149079"/>
    </source>
</evidence>
<proteinExistence type="inferred from homology"/>
<feature type="region of interest" description="Disordered" evidence="12">
    <location>
        <begin position="496"/>
        <end position="625"/>
    </location>
</feature>
<evidence type="ECO:0000256" key="12">
    <source>
        <dbReference type="SAM" id="MobiDB-lite"/>
    </source>
</evidence>
<evidence type="ECO:0000256" key="5">
    <source>
        <dbReference type="ARBA" id="ARBA00022723"/>
    </source>
</evidence>
<dbReference type="Gene3D" id="3.30.40.10">
    <property type="entry name" value="Zinc/RING finger domain, C3HC4 (zinc finger)"/>
    <property type="match status" value="1"/>
</dbReference>
<dbReference type="InterPro" id="IPR016135">
    <property type="entry name" value="UBQ-conjugating_enzyme/RWD"/>
</dbReference>
<evidence type="ECO:0000256" key="4">
    <source>
        <dbReference type="ARBA" id="ARBA00022679"/>
    </source>
</evidence>
<dbReference type="FunFam" id="1.20.120.1750:FF:000024">
    <property type="entry name" value="RBR-type E3 ubiquitin transferase"/>
    <property type="match status" value="1"/>
</dbReference>
<dbReference type="InterPro" id="IPR001841">
    <property type="entry name" value="Znf_RING"/>
</dbReference>
<evidence type="ECO:0000256" key="8">
    <source>
        <dbReference type="ARBA" id="ARBA00022786"/>
    </source>
</evidence>
<gene>
    <name evidence="16" type="ORF">N7515_004199</name>
</gene>
<dbReference type="SUPFAM" id="SSF57850">
    <property type="entry name" value="RING/U-box"/>
    <property type="match status" value="2"/>
</dbReference>
<evidence type="ECO:0000259" key="14">
    <source>
        <dbReference type="PROSITE" id="PS50908"/>
    </source>
</evidence>
<dbReference type="AlphaFoldDB" id="A0A9W9L6G5"/>
<dbReference type="SUPFAM" id="SSF54495">
    <property type="entry name" value="UBC-like"/>
    <property type="match status" value="1"/>
</dbReference>
<evidence type="ECO:0000259" key="15">
    <source>
        <dbReference type="PROSITE" id="PS51873"/>
    </source>
</evidence>
<dbReference type="OrthoDB" id="1431934at2759"/>
<dbReference type="InterPro" id="IPR044066">
    <property type="entry name" value="TRIAD_supradom"/>
</dbReference>
<reference evidence="16" key="1">
    <citation type="submission" date="2022-11" db="EMBL/GenBank/DDBJ databases">
        <authorList>
            <person name="Petersen C."/>
        </authorList>
    </citation>
    <scope>NUCLEOTIDE SEQUENCE</scope>
    <source>
        <strain evidence="16">IBT 22155</strain>
    </source>
</reference>
<dbReference type="GeneID" id="81404113"/>
<dbReference type="PROSITE" id="PS00518">
    <property type="entry name" value="ZF_RING_1"/>
    <property type="match status" value="1"/>
</dbReference>
<comment type="catalytic activity">
    <reaction evidence="1">
        <text>[E2 ubiquitin-conjugating enzyme]-S-ubiquitinyl-L-cysteine + [acceptor protein]-L-lysine = [E2 ubiquitin-conjugating enzyme]-L-cysteine + [acceptor protein]-N(6)-ubiquitinyl-L-lysine.</text>
        <dbReference type="EC" id="2.3.2.31"/>
    </reaction>
</comment>
<organism evidence="16 17">
    <name type="scientific">Penicillium bovifimosum</name>
    <dbReference type="NCBI Taxonomy" id="126998"/>
    <lineage>
        <taxon>Eukaryota</taxon>
        <taxon>Fungi</taxon>
        <taxon>Dikarya</taxon>
        <taxon>Ascomycota</taxon>
        <taxon>Pezizomycotina</taxon>
        <taxon>Eurotiomycetes</taxon>
        <taxon>Eurotiomycetidae</taxon>
        <taxon>Eurotiales</taxon>
        <taxon>Aspergillaceae</taxon>
        <taxon>Penicillium</taxon>
    </lineage>
</organism>
<dbReference type="PROSITE" id="PS50908">
    <property type="entry name" value="RWD"/>
    <property type="match status" value="1"/>
</dbReference>
<dbReference type="GO" id="GO:0061630">
    <property type="term" value="F:ubiquitin protein ligase activity"/>
    <property type="evidence" value="ECO:0007669"/>
    <property type="project" value="UniProtKB-EC"/>
</dbReference>
<feature type="region of interest" description="Disordered" evidence="12">
    <location>
        <begin position="255"/>
        <end position="280"/>
    </location>
</feature>
<dbReference type="EC" id="2.3.2.31" evidence="3"/>
<feature type="domain" description="RWD" evidence="14">
    <location>
        <begin position="14"/>
        <end position="160"/>
    </location>
</feature>
<name>A0A9W9L6G5_9EURO</name>
<evidence type="ECO:0000313" key="16">
    <source>
        <dbReference type="EMBL" id="KAJ5139351.1"/>
    </source>
</evidence>
<dbReference type="Pfam" id="PF01485">
    <property type="entry name" value="IBR"/>
    <property type="match status" value="1"/>
</dbReference>
<evidence type="ECO:0000256" key="11">
    <source>
        <dbReference type="PROSITE-ProRule" id="PRU00175"/>
    </source>
</evidence>
<evidence type="ECO:0000259" key="13">
    <source>
        <dbReference type="PROSITE" id="PS50089"/>
    </source>
</evidence>
<comment type="pathway">
    <text evidence="2">Protein modification; protein ubiquitination.</text>
</comment>
<keyword evidence="17" id="KW-1185">Reference proteome</keyword>
<reference evidence="16" key="2">
    <citation type="journal article" date="2023" name="IMA Fungus">
        <title>Comparative genomic study of the Penicillium genus elucidates a diverse pangenome and 15 lateral gene transfer events.</title>
        <authorList>
            <person name="Petersen C."/>
            <person name="Sorensen T."/>
            <person name="Nielsen M.R."/>
            <person name="Sondergaard T.E."/>
            <person name="Sorensen J.L."/>
            <person name="Fitzpatrick D.A."/>
            <person name="Frisvad J.C."/>
            <person name="Nielsen K.L."/>
        </authorList>
    </citation>
    <scope>NUCLEOTIDE SEQUENCE</scope>
    <source>
        <strain evidence="16">IBT 22155</strain>
    </source>
</reference>
<feature type="compositionally biased region" description="Low complexity" evidence="12">
    <location>
        <begin position="255"/>
        <end position="264"/>
    </location>
</feature>
<accession>A0A9W9L6G5</accession>
<dbReference type="GO" id="GO:0008270">
    <property type="term" value="F:zinc ion binding"/>
    <property type="evidence" value="ECO:0007669"/>
    <property type="project" value="UniProtKB-KW"/>
</dbReference>
<dbReference type="InterPro" id="IPR006575">
    <property type="entry name" value="RWD_dom"/>
</dbReference>
<dbReference type="EMBL" id="JAPQKL010000003">
    <property type="protein sequence ID" value="KAJ5139351.1"/>
    <property type="molecule type" value="Genomic_DNA"/>
</dbReference>
<feature type="region of interest" description="Disordered" evidence="12">
    <location>
        <begin position="319"/>
        <end position="355"/>
    </location>
</feature>
<feature type="compositionally biased region" description="Acidic residues" evidence="12">
    <location>
        <begin position="330"/>
        <end position="343"/>
    </location>
</feature>
<dbReference type="InterPro" id="IPR047548">
    <property type="entry name" value="Rcat_RBR_RNF14"/>
</dbReference>
<dbReference type="Proteomes" id="UP001149079">
    <property type="component" value="Unassembled WGS sequence"/>
</dbReference>
<dbReference type="InterPro" id="IPR017907">
    <property type="entry name" value="Znf_RING_CS"/>
</dbReference>
<keyword evidence="4" id="KW-0808">Transferase</keyword>
<dbReference type="Pfam" id="PF05773">
    <property type="entry name" value="RWD"/>
    <property type="match status" value="1"/>
</dbReference>
<dbReference type="InterPro" id="IPR031127">
    <property type="entry name" value="E3_UB_ligase_RBR"/>
</dbReference>
<dbReference type="FunFam" id="3.10.110.10:FF:000112">
    <property type="entry name" value="RBR-type E3 ubiquitin transferase"/>
    <property type="match status" value="1"/>
</dbReference>
<dbReference type="InterPro" id="IPR013083">
    <property type="entry name" value="Znf_RING/FYVE/PHD"/>
</dbReference>
<evidence type="ECO:0000256" key="9">
    <source>
        <dbReference type="ARBA" id="ARBA00022833"/>
    </source>
</evidence>
<evidence type="ECO:0000256" key="10">
    <source>
        <dbReference type="ARBA" id="ARBA00044508"/>
    </source>
</evidence>
<evidence type="ECO:0000256" key="6">
    <source>
        <dbReference type="ARBA" id="ARBA00022737"/>
    </source>
</evidence>
<feature type="compositionally biased region" description="Basic and acidic residues" evidence="12">
    <location>
        <begin position="571"/>
        <end position="583"/>
    </location>
</feature>
<feature type="domain" description="RING-type" evidence="13">
    <location>
        <begin position="199"/>
        <end position="232"/>
    </location>
</feature>
<protein>
    <recommendedName>
        <fullName evidence="3">RBR-type E3 ubiquitin transferase</fullName>
        <ecNumber evidence="3">2.3.2.31</ecNumber>
    </recommendedName>
</protein>
<comment type="similarity">
    <text evidence="10">Belongs to the RBR family. RNF14 subfamily.</text>
</comment>
<dbReference type="CDD" id="cd23820">
    <property type="entry name" value="RWD_RNF14"/>
    <property type="match status" value="1"/>
</dbReference>
<evidence type="ECO:0000256" key="1">
    <source>
        <dbReference type="ARBA" id="ARBA00001798"/>
    </source>
</evidence>
<dbReference type="FunFam" id="3.30.40.10:FF:000416">
    <property type="entry name" value="RBR-type E3 ubiquitin transferase"/>
    <property type="match status" value="1"/>
</dbReference>
<dbReference type="PROSITE" id="PS50089">
    <property type="entry name" value="ZF_RING_2"/>
    <property type="match status" value="1"/>
</dbReference>
<dbReference type="Gene3D" id="3.10.110.10">
    <property type="entry name" value="Ubiquitin Conjugating Enzyme"/>
    <property type="match status" value="1"/>
</dbReference>
<evidence type="ECO:0000256" key="2">
    <source>
        <dbReference type="ARBA" id="ARBA00004906"/>
    </source>
</evidence>
<keyword evidence="9" id="KW-0862">Zinc</keyword>
<evidence type="ECO:0000256" key="7">
    <source>
        <dbReference type="ARBA" id="ARBA00022771"/>
    </source>
</evidence>
<dbReference type="CDD" id="cd20354">
    <property type="entry name" value="Rcat_RBR_RNF14"/>
    <property type="match status" value="1"/>
</dbReference>
<dbReference type="SMART" id="SM00647">
    <property type="entry name" value="IBR"/>
    <property type="match status" value="2"/>
</dbReference>
<dbReference type="Gene3D" id="1.20.120.1750">
    <property type="match status" value="1"/>
</dbReference>
<keyword evidence="5" id="KW-0479">Metal-binding</keyword>
<dbReference type="RefSeq" id="XP_056524000.1">
    <property type="nucleotide sequence ID" value="XM_056664943.1"/>
</dbReference>
<keyword evidence="8" id="KW-0833">Ubl conjugation pathway</keyword>
<feature type="compositionally biased region" description="Low complexity" evidence="12">
    <location>
        <begin position="556"/>
        <end position="570"/>
    </location>
</feature>
<feature type="domain" description="RING-type" evidence="15">
    <location>
        <begin position="195"/>
        <end position="467"/>
    </location>
</feature>
<dbReference type="InterPro" id="IPR002867">
    <property type="entry name" value="IBR_dom"/>
</dbReference>
<sequence length="669" mass="75768">MNEESEFPEDERSVELSSIVAIFPEIQIDPSSPFKAVFDLPVAPAVPTSVCFQQPRDATLVATFTPPTSLDESKGELNQPPVKDAHALTHLPPLNLEIELPEGYPTEKPPTVRLSTVPAWLSPSVIDRLTEDCRRLWEEGGKDLVVFTYIDHLQQLAESTFNIQDASGEIFLPRDLKVGLLDYNKKAERETFEQGTFECGVCLEPKKGSVCYRLLRCSHVFCIRCLQDFYNCCITEGNVDGVKCMAPDCEYNKKPAAAPGAADTPPRKKRDRTLGPSELLQIPLAPETVQRYAYLKRKRKIEADKTTVYCPREWCQGPARSKRHPKLDDPLSDELDSSDEEDAAEARNENNSGELPPMAERVAICEECSYAFCSVCRKGWHGELVRCFPRRSNGEQTEEEKATEEYMRLYTTPCPTCNVPCQKQMGCNHMRCFQCDTHFCYLCSAWLCADNPYRHFNDPKGQCYNRLWDLEGGDGINPDGAEALHRIPEALLNFEDDGPVVVVPEDTDESDDDRPAFEFDHDEDDDIHRHPPPPAPVPPQVNRGGHRQGRRDHAAARAAAAERQAQARAMAEVRNRENRDARRQARPPIRWADIPPRPLPQRGDPRHPVRRIHNPPEPLAGEDGRPIDWEVVGYNQVRGQVHPGLQRFLDLVADDREDEWDSDELDDDF</sequence>
<dbReference type="PANTHER" id="PTHR11685">
    <property type="entry name" value="RBR FAMILY RING FINGER AND IBR DOMAIN-CONTAINING"/>
    <property type="match status" value="1"/>
</dbReference>
<comment type="caution">
    <text evidence="16">The sequence shown here is derived from an EMBL/GenBank/DDBJ whole genome shotgun (WGS) entry which is preliminary data.</text>
</comment>
<evidence type="ECO:0000256" key="3">
    <source>
        <dbReference type="ARBA" id="ARBA00012251"/>
    </source>
</evidence>
<dbReference type="PROSITE" id="PS51873">
    <property type="entry name" value="TRIAD"/>
    <property type="match status" value="1"/>
</dbReference>
<keyword evidence="7 11" id="KW-0863">Zinc-finger</keyword>
<dbReference type="CDD" id="cd23134">
    <property type="entry name" value="RING-HC_ITT1-like"/>
    <property type="match status" value="1"/>
</dbReference>
<dbReference type="Pfam" id="PF26200">
    <property type="entry name" value="Rcat_RNF216"/>
    <property type="match status" value="1"/>
</dbReference>
<keyword evidence="6" id="KW-0677">Repeat</keyword>
<dbReference type="GO" id="GO:0016567">
    <property type="term" value="P:protein ubiquitination"/>
    <property type="evidence" value="ECO:0007669"/>
    <property type="project" value="InterPro"/>
</dbReference>